<sequence>MSPVVGGLTLAFRSSAIIASFRFTRLKPTYSDTKHNVALPILSLPRLLIPLAKTSDACQPHYRGCCAALADLFITHTYIYLNVCGWLTGVSKVATIEE</sequence>
<dbReference type="AlphaFoldDB" id="A0A811V312"/>
<dbReference type="Proteomes" id="UP000606786">
    <property type="component" value="Unassembled WGS sequence"/>
</dbReference>
<organism evidence="1 2">
    <name type="scientific">Ceratitis capitata</name>
    <name type="common">Mediterranean fruit fly</name>
    <name type="synonym">Tephritis capitata</name>
    <dbReference type="NCBI Taxonomy" id="7213"/>
    <lineage>
        <taxon>Eukaryota</taxon>
        <taxon>Metazoa</taxon>
        <taxon>Ecdysozoa</taxon>
        <taxon>Arthropoda</taxon>
        <taxon>Hexapoda</taxon>
        <taxon>Insecta</taxon>
        <taxon>Pterygota</taxon>
        <taxon>Neoptera</taxon>
        <taxon>Endopterygota</taxon>
        <taxon>Diptera</taxon>
        <taxon>Brachycera</taxon>
        <taxon>Muscomorpha</taxon>
        <taxon>Tephritoidea</taxon>
        <taxon>Tephritidae</taxon>
        <taxon>Ceratitis</taxon>
        <taxon>Ceratitis</taxon>
    </lineage>
</organism>
<keyword evidence="2" id="KW-1185">Reference proteome</keyword>
<proteinExistence type="predicted"/>
<comment type="caution">
    <text evidence="1">The sequence shown here is derived from an EMBL/GenBank/DDBJ whole genome shotgun (WGS) entry which is preliminary data.</text>
</comment>
<evidence type="ECO:0000313" key="2">
    <source>
        <dbReference type="Proteomes" id="UP000606786"/>
    </source>
</evidence>
<reference evidence="1" key="1">
    <citation type="submission" date="2020-11" db="EMBL/GenBank/DDBJ databases">
        <authorList>
            <person name="Whitehead M."/>
        </authorList>
    </citation>
    <scope>NUCLEOTIDE SEQUENCE</scope>
    <source>
        <strain evidence="1">EGII</strain>
    </source>
</reference>
<name>A0A811V312_CERCA</name>
<accession>A0A811V312</accession>
<protein>
    <submittedName>
        <fullName evidence="1">(Mediterranean fruit fly) hypothetical protein</fullName>
    </submittedName>
</protein>
<dbReference type="EMBL" id="CAJHJT010000034">
    <property type="protein sequence ID" value="CAD7005241.1"/>
    <property type="molecule type" value="Genomic_DNA"/>
</dbReference>
<evidence type="ECO:0000313" key="1">
    <source>
        <dbReference type="EMBL" id="CAD7005241.1"/>
    </source>
</evidence>
<gene>
    <name evidence="1" type="ORF">CCAP1982_LOCUS13598</name>
</gene>